<comment type="subcellular location">
    <subcellularLocation>
        <location evidence="1">Membrane</location>
        <topology evidence="1">Multi-pass membrane protein</topology>
    </subcellularLocation>
</comment>
<evidence type="ECO:0000256" key="5">
    <source>
        <dbReference type="SAM" id="Phobius"/>
    </source>
</evidence>
<evidence type="ECO:0000313" key="8">
    <source>
        <dbReference type="EMBL" id="OEL13497.1"/>
    </source>
</evidence>
<feature type="chain" id="PRO_5009187122" description="NFD4 C-terminal domain-containing protein" evidence="6">
    <location>
        <begin position="18"/>
        <end position="183"/>
    </location>
</feature>
<dbReference type="OrthoDB" id="410267at2759"/>
<dbReference type="PANTHER" id="PTHR21576:SF84">
    <property type="entry name" value="FAMILY PROTEIN, PUTATIVE, EXPRESSED-RELATED"/>
    <property type="match status" value="1"/>
</dbReference>
<dbReference type="SUPFAM" id="SSF103473">
    <property type="entry name" value="MFS general substrate transporter"/>
    <property type="match status" value="1"/>
</dbReference>
<dbReference type="InterPro" id="IPR036259">
    <property type="entry name" value="MFS_trans_sf"/>
</dbReference>
<keyword evidence="9" id="KW-1185">Reference proteome</keyword>
<feature type="signal peptide" evidence="6">
    <location>
        <begin position="1"/>
        <end position="17"/>
    </location>
</feature>
<accession>A0A1E5UKW4</accession>
<evidence type="ECO:0000256" key="2">
    <source>
        <dbReference type="ARBA" id="ARBA00022692"/>
    </source>
</evidence>
<reference evidence="8 9" key="1">
    <citation type="submission" date="2016-09" db="EMBL/GenBank/DDBJ databases">
        <title>The draft genome of Dichanthelium oligosanthes: A C3 panicoid grass species.</title>
        <authorList>
            <person name="Studer A.J."/>
            <person name="Schnable J.C."/>
            <person name="Brutnell T.P."/>
        </authorList>
    </citation>
    <scope>NUCLEOTIDE SEQUENCE [LARGE SCALE GENOMIC DNA]</scope>
    <source>
        <strain evidence="9">cv. Kellogg 1175</strain>
        <tissue evidence="8">Leaf</tissue>
    </source>
</reference>
<protein>
    <recommendedName>
        <fullName evidence="7">NFD4 C-terminal domain-containing protein</fullName>
    </recommendedName>
</protein>
<gene>
    <name evidence="8" type="ORF">BAE44_0025486</name>
</gene>
<dbReference type="Gene3D" id="1.20.1250.20">
    <property type="entry name" value="MFS general substrate transporter like domains"/>
    <property type="match status" value="1"/>
</dbReference>
<evidence type="ECO:0000259" key="7">
    <source>
        <dbReference type="Pfam" id="PF23262"/>
    </source>
</evidence>
<dbReference type="InterPro" id="IPR056555">
    <property type="entry name" value="NFD4_C"/>
</dbReference>
<name>A0A1E5UKW4_9POAL</name>
<comment type="caution">
    <text evidence="8">The sequence shown here is derived from an EMBL/GenBank/DDBJ whole genome shotgun (WGS) entry which is preliminary data.</text>
</comment>
<evidence type="ECO:0000256" key="6">
    <source>
        <dbReference type="SAM" id="SignalP"/>
    </source>
</evidence>
<organism evidence="8 9">
    <name type="scientific">Dichanthelium oligosanthes</name>
    <dbReference type="NCBI Taxonomy" id="888268"/>
    <lineage>
        <taxon>Eukaryota</taxon>
        <taxon>Viridiplantae</taxon>
        <taxon>Streptophyta</taxon>
        <taxon>Embryophyta</taxon>
        <taxon>Tracheophyta</taxon>
        <taxon>Spermatophyta</taxon>
        <taxon>Magnoliopsida</taxon>
        <taxon>Liliopsida</taxon>
        <taxon>Poales</taxon>
        <taxon>Poaceae</taxon>
        <taxon>PACMAD clade</taxon>
        <taxon>Panicoideae</taxon>
        <taxon>Panicodae</taxon>
        <taxon>Paniceae</taxon>
        <taxon>Dichantheliinae</taxon>
        <taxon>Dichanthelium</taxon>
    </lineage>
</organism>
<dbReference type="EMBL" id="LWDX02073180">
    <property type="protein sequence ID" value="OEL13497.1"/>
    <property type="molecule type" value="Genomic_DNA"/>
</dbReference>
<dbReference type="AlphaFoldDB" id="A0A1E5UKW4"/>
<dbReference type="STRING" id="888268.A0A1E5UKW4"/>
<keyword evidence="6" id="KW-0732">Signal</keyword>
<sequence>MLLLSLAIMCGAGGTLTALDNLGQIGQSLGYPAKTINTFVSHSSIWSYAGRVASGFTSEILLSRYKFPRTLVLTAVLLLSCVGHLLIAFSVPQSLYVASIITGFCLGALWPLVYAIISEVFGLKYYSTLFNVGTVASPIGAYLLNVRAAGYLYDVEAARQHGGTLAGVDKTCKGVCSASRSRS</sequence>
<evidence type="ECO:0000256" key="3">
    <source>
        <dbReference type="ARBA" id="ARBA00022989"/>
    </source>
</evidence>
<proteinExistence type="predicted"/>
<dbReference type="GO" id="GO:0016020">
    <property type="term" value="C:membrane"/>
    <property type="evidence" value="ECO:0007669"/>
    <property type="project" value="UniProtKB-SubCell"/>
</dbReference>
<feature type="transmembrane region" description="Helical" evidence="5">
    <location>
        <begin position="71"/>
        <end position="89"/>
    </location>
</feature>
<keyword evidence="4 5" id="KW-0472">Membrane</keyword>
<keyword evidence="3 5" id="KW-1133">Transmembrane helix</keyword>
<evidence type="ECO:0000256" key="1">
    <source>
        <dbReference type="ARBA" id="ARBA00004141"/>
    </source>
</evidence>
<feature type="transmembrane region" description="Helical" evidence="5">
    <location>
        <begin position="123"/>
        <end position="144"/>
    </location>
</feature>
<feature type="domain" description="NFD4 C-terminal" evidence="7">
    <location>
        <begin position="9"/>
        <end position="163"/>
    </location>
</feature>
<evidence type="ECO:0000313" key="9">
    <source>
        <dbReference type="Proteomes" id="UP000095767"/>
    </source>
</evidence>
<dbReference type="PANTHER" id="PTHR21576">
    <property type="entry name" value="UNCHARACTERIZED NODULIN-LIKE PROTEIN"/>
    <property type="match status" value="1"/>
</dbReference>
<keyword evidence="2 5" id="KW-0812">Transmembrane</keyword>
<feature type="transmembrane region" description="Helical" evidence="5">
    <location>
        <begin position="96"/>
        <end position="117"/>
    </location>
</feature>
<evidence type="ECO:0000256" key="4">
    <source>
        <dbReference type="ARBA" id="ARBA00023136"/>
    </source>
</evidence>
<dbReference type="Proteomes" id="UP000095767">
    <property type="component" value="Unassembled WGS sequence"/>
</dbReference>
<dbReference type="Pfam" id="PF23262">
    <property type="entry name" value="NFD4_C"/>
    <property type="match status" value="1"/>
</dbReference>